<dbReference type="GO" id="GO:0043565">
    <property type="term" value="F:sequence-specific DNA binding"/>
    <property type="evidence" value="ECO:0007669"/>
    <property type="project" value="InterPro"/>
</dbReference>
<dbReference type="InterPro" id="IPR010921">
    <property type="entry name" value="Trp_repressor/repl_initiator"/>
</dbReference>
<reference evidence="2" key="2">
    <citation type="submission" date="2020-09" db="EMBL/GenBank/DDBJ databases">
        <authorList>
            <person name="Sun Q."/>
            <person name="Ohkuma M."/>
        </authorList>
    </citation>
    <scope>NUCLEOTIDE SEQUENCE</scope>
    <source>
        <strain evidence="2">JCM 5016</strain>
    </source>
</reference>
<dbReference type="Gene3D" id="1.10.1270.10">
    <property type="entry name" value="TrpR-like"/>
    <property type="match status" value="1"/>
</dbReference>
<proteinExistence type="predicted"/>
<sequence>MTDVRQDVADLLRAGATYAQIKRRLRVTNRTIAATRRHLGLRPTRGILAHRLTPQEHAELIKRVGELLLAGATYAQITSELGITAPTILRIRRHLGLPLAPRQSRARADDAPDRTVTRQP</sequence>
<keyword evidence="3" id="KW-1185">Reference proteome</keyword>
<gene>
    <name evidence="2" type="ORF">GCM10010389_17780</name>
</gene>
<dbReference type="Proteomes" id="UP000623010">
    <property type="component" value="Unassembled WGS sequence"/>
</dbReference>
<dbReference type="InterPro" id="IPR038116">
    <property type="entry name" value="TrpR-like_sf"/>
</dbReference>
<comment type="caution">
    <text evidence="2">The sequence shown here is derived from an EMBL/GenBank/DDBJ whole genome shotgun (WGS) entry which is preliminary data.</text>
</comment>
<accession>A0A918R3J1</accession>
<feature type="region of interest" description="Disordered" evidence="1">
    <location>
        <begin position="100"/>
        <end position="120"/>
    </location>
</feature>
<name>A0A918R3J1_9ACTN</name>
<evidence type="ECO:0000313" key="2">
    <source>
        <dbReference type="EMBL" id="GGZ80400.1"/>
    </source>
</evidence>
<dbReference type="AlphaFoldDB" id="A0A918R3J1"/>
<dbReference type="SUPFAM" id="SSF48295">
    <property type="entry name" value="TrpR-like"/>
    <property type="match status" value="1"/>
</dbReference>
<dbReference type="EMBL" id="BMWH01000004">
    <property type="protein sequence ID" value="GGZ80400.1"/>
    <property type="molecule type" value="Genomic_DNA"/>
</dbReference>
<protein>
    <submittedName>
        <fullName evidence="2">Uncharacterized protein</fullName>
    </submittedName>
</protein>
<evidence type="ECO:0000313" key="3">
    <source>
        <dbReference type="Proteomes" id="UP000623010"/>
    </source>
</evidence>
<feature type="compositionally biased region" description="Basic and acidic residues" evidence="1">
    <location>
        <begin position="106"/>
        <end position="120"/>
    </location>
</feature>
<evidence type="ECO:0000256" key="1">
    <source>
        <dbReference type="SAM" id="MobiDB-lite"/>
    </source>
</evidence>
<dbReference type="RefSeq" id="WP_190056774.1">
    <property type="nucleotide sequence ID" value="NZ_BMWH01000004.1"/>
</dbReference>
<reference evidence="2" key="1">
    <citation type="journal article" date="2014" name="Int. J. Syst. Evol. Microbiol.">
        <title>Complete genome sequence of Corynebacterium casei LMG S-19264T (=DSM 44701T), isolated from a smear-ripened cheese.</title>
        <authorList>
            <consortium name="US DOE Joint Genome Institute (JGI-PGF)"/>
            <person name="Walter F."/>
            <person name="Albersmeier A."/>
            <person name="Kalinowski J."/>
            <person name="Ruckert C."/>
        </authorList>
    </citation>
    <scope>NUCLEOTIDE SEQUENCE</scope>
    <source>
        <strain evidence="2">JCM 5016</strain>
    </source>
</reference>
<organism evidence="2 3">
    <name type="scientific">Streptomyces echinoruber</name>
    <dbReference type="NCBI Taxonomy" id="68898"/>
    <lineage>
        <taxon>Bacteria</taxon>
        <taxon>Bacillati</taxon>
        <taxon>Actinomycetota</taxon>
        <taxon>Actinomycetes</taxon>
        <taxon>Kitasatosporales</taxon>
        <taxon>Streptomycetaceae</taxon>
        <taxon>Streptomyces</taxon>
    </lineage>
</organism>